<protein>
    <recommendedName>
        <fullName evidence="3">Transposase</fullName>
    </recommendedName>
</protein>
<dbReference type="PANTHER" id="PTHR46564">
    <property type="entry name" value="TRANSPOSASE"/>
    <property type="match status" value="1"/>
</dbReference>
<name>A0A2R6NF28_9APHY</name>
<accession>A0A2R6NF28</accession>
<dbReference type="EMBL" id="MLYV02001299">
    <property type="protein sequence ID" value="PSR70985.1"/>
    <property type="molecule type" value="Genomic_DNA"/>
</dbReference>
<gene>
    <name evidence="1" type="ORF">PHLCEN_2v13161</name>
</gene>
<dbReference type="PANTHER" id="PTHR46564:SF1">
    <property type="entry name" value="TRANSPOSASE"/>
    <property type="match status" value="1"/>
</dbReference>
<organism evidence="1 2">
    <name type="scientific">Hermanssonia centrifuga</name>
    <dbReference type="NCBI Taxonomy" id="98765"/>
    <lineage>
        <taxon>Eukaryota</taxon>
        <taxon>Fungi</taxon>
        <taxon>Dikarya</taxon>
        <taxon>Basidiomycota</taxon>
        <taxon>Agaricomycotina</taxon>
        <taxon>Agaricomycetes</taxon>
        <taxon>Polyporales</taxon>
        <taxon>Meruliaceae</taxon>
        <taxon>Hermanssonia</taxon>
    </lineage>
</organism>
<dbReference type="Proteomes" id="UP000186601">
    <property type="component" value="Unassembled WGS sequence"/>
</dbReference>
<dbReference type="AlphaFoldDB" id="A0A2R6NF28"/>
<sequence>MVYRQISPDMKQRALVMLQEGWEFEEIAAVLGVSDRSIERWADNYEHKGRVDPPSLNRGRRRLLNAAAVKDLYQLIAETPSLFLDEIGDWLALYHDQPISTTALHNNLQDLGLTRKVLKHTAAQRDEARRNEWVHDVAARFTPNQLVFTDESSKDGRTLLRLYGRAAAGERAVEVVNHVRGQRWSILPAMSLHGYIALRTVPGSVDGGEFFDFIINEVVSVMKLL</sequence>
<evidence type="ECO:0008006" key="3">
    <source>
        <dbReference type="Google" id="ProtNLM"/>
    </source>
</evidence>
<dbReference type="OrthoDB" id="2750228at2759"/>
<proteinExistence type="predicted"/>
<reference evidence="1 2" key="1">
    <citation type="submission" date="2018-02" db="EMBL/GenBank/DDBJ databases">
        <title>Genome sequence of the basidiomycete white-rot fungus Phlebia centrifuga.</title>
        <authorList>
            <person name="Granchi Z."/>
            <person name="Peng M."/>
            <person name="de Vries R.P."/>
            <person name="Hilden K."/>
            <person name="Makela M.R."/>
            <person name="Grigoriev I."/>
            <person name="Riley R."/>
        </authorList>
    </citation>
    <scope>NUCLEOTIDE SEQUENCE [LARGE SCALE GENOMIC DNA]</scope>
    <source>
        <strain evidence="1 2">FBCC195</strain>
    </source>
</reference>
<dbReference type="InterPro" id="IPR009057">
    <property type="entry name" value="Homeodomain-like_sf"/>
</dbReference>
<comment type="caution">
    <text evidence="1">The sequence shown here is derived from an EMBL/GenBank/DDBJ whole genome shotgun (WGS) entry which is preliminary data.</text>
</comment>
<evidence type="ECO:0000313" key="2">
    <source>
        <dbReference type="Proteomes" id="UP000186601"/>
    </source>
</evidence>
<keyword evidence="2" id="KW-1185">Reference proteome</keyword>
<evidence type="ECO:0000313" key="1">
    <source>
        <dbReference type="EMBL" id="PSR70985.1"/>
    </source>
</evidence>
<dbReference type="STRING" id="98765.A0A2R6NF28"/>
<dbReference type="SUPFAM" id="SSF46689">
    <property type="entry name" value="Homeodomain-like"/>
    <property type="match status" value="1"/>
</dbReference>
<dbReference type="Pfam" id="PF13384">
    <property type="entry name" value="HTH_23"/>
    <property type="match status" value="1"/>
</dbReference>